<keyword evidence="5" id="KW-0496">Mitochondrion</keyword>
<dbReference type="EMBL" id="RCHS01002311">
    <property type="protein sequence ID" value="RMX48105.1"/>
    <property type="molecule type" value="Genomic_DNA"/>
</dbReference>
<comment type="caution">
    <text evidence="9">The sequence shown here is derived from an EMBL/GenBank/DDBJ whole genome shotgun (WGS) entry which is preliminary data.</text>
</comment>
<accession>A0A3M6U350</accession>
<keyword evidence="3" id="KW-0809">Transit peptide</keyword>
<protein>
    <recommendedName>
        <fullName evidence="7">Large ribosomal subunit protein mL53</fullName>
    </recommendedName>
    <alternativeName>
        <fullName evidence="8">39S ribosomal protein L53, mitochondrial</fullName>
    </alternativeName>
</protein>
<dbReference type="STRING" id="46731.A0A3M6U350"/>
<evidence type="ECO:0000256" key="3">
    <source>
        <dbReference type="ARBA" id="ARBA00022946"/>
    </source>
</evidence>
<dbReference type="Gene3D" id="3.40.30.10">
    <property type="entry name" value="Glutaredoxin"/>
    <property type="match status" value="1"/>
</dbReference>
<dbReference type="Pfam" id="PF10780">
    <property type="entry name" value="MRP_L53"/>
    <property type="match status" value="1"/>
</dbReference>
<evidence type="ECO:0000256" key="8">
    <source>
        <dbReference type="ARBA" id="ARBA00042721"/>
    </source>
</evidence>
<comment type="subcellular location">
    <subcellularLocation>
        <location evidence="1">Mitochondrion</location>
    </subcellularLocation>
</comment>
<evidence type="ECO:0000256" key="4">
    <source>
        <dbReference type="ARBA" id="ARBA00022980"/>
    </source>
</evidence>
<proteinExistence type="inferred from homology"/>
<keyword evidence="10" id="KW-1185">Reference proteome</keyword>
<evidence type="ECO:0000256" key="5">
    <source>
        <dbReference type="ARBA" id="ARBA00023128"/>
    </source>
</evidence>
<evidence type="ECO:0000313" key="10">
    <source>
        <dbReference type="Proteomes" id="UP000275408"/>
    </source>
</evidence>
<comment type="similarity">
    <text evidence="2">Belongs to the mitochondrion-specific ribosomal protein mL53 family.</text>
</comment>
<sequence>MAAIRGASLKHVARLTVSFCPFDPKTATARDFLLRVSCRRMIDSNPKCQVISNFKNDGSEPVVDVVFNDKDTLTMKTSNMKLMDMVTTFNNKCKEKDVVSPCGTDATSSSVVVGGLPCFSLMELMFLSANKYRKWISSIICSMDLSNLNCVIHKESGLHRYQFRVLLVESSHSSIQVSEIYEIWFSESEVGFVCTLKKSYFRTAVFHIEDKTAFHSPLTVGSVKALPGRNGRAIVS</sequence>
<keyword evidence="4" id="KW-0689">Ribosomal protein</keyword>
<name>A0A3M6U350_POCDA</name>
<dbReference type="GO" id="GO:0005762">
    <property type="term" value="C:mitochondrial large ribosomal subunit"/>
    <property type="evidence" value="ECO:0007669"/>
    <property type="project" value="TreeGrafter"/>
</dbReference>
<dbReference type="InterPro" id="IPR052473">
    <property type="entry name" value="mtLSU_mL53"/>
</dbReference>
<evidence type="ECO:0000256" key="2">
    <source>
        <dbReference type="ARBA" id="ARBA00005557"/>
    </source>
</evidence>
<dbReference type="PANTHER" id="PTHR33618:SF1">
    <property type="entry name" value="LARGE RIBOSOMAL SUBUNIT PROTEIN ML53"/>
    <property type="match status" value="1"/>
</dbReference>
<organism evidence="9 10">
    <name type="scientific">Pocillopora damicornis</name>
    <name type="common">Cauliflower coral</name>
    <name type="synonym">Millepora damicornis</name>
    <dbReference type="NCBI Taxonomy" id="46731"/>
    <lineage>
        <taxon>Eukaryota</taxon>
        <taxon>Metazoa</taxon>
        <taxon>Cnidaria</taxon>
        <taxon>Anthozoa</taxon>
        <taxon>Hexacorallia</taxon>
        <taxon>Scleractinia</taxon>
        <taxon>Astrocoeniina</taxon>
        <taxon>Pocilloporidae</taxon>
        <taxon>Pocillopora</taxon>
    </lineage>
</organism>
<dbReference type="InterPro" id="IPR019716">
    <property type="entry name" value="Ribosomal_mL53"/>
</dbReference>
<evidence type="ECO:0000256" key="1">
    <source>
        <dbReference type="ARBA" id="ARBA00004173"/>
    </source>
</evidence>
<evidence type="ECO:0000313" key="9">
    <source>
        <dbReference type="EMBL" id="RMX48105.1"/>
    </source>
</evidence>
<evidence type="ECO:0000256" key="7">
    <source>
        <dbReference type="ARBA" id="ARBA00035180"/>
    </source>
</evidence>
<keyword evidence="6" id="KW-0687">Ribonucleoprotein</keyword>
<reference evidence="9 10" key="1">
    <citation type="journal article" date="2018" name="Sci. Rep.">
        <title>Comparative analysis of the Pocillopora damicornis genome highlights role of immune system in coral evolution.</title>
        <authorList>
            <person name="Cunning R."/>
            <person name="Bay R.A."/>
            <person name="Gillette P."/>
            <person name="Baker A.C."/>
            <person name="Traylor-Knowles N."/>
        </authorList>
    </citation>
    <scope>NUCLEOTIDE SEQUENCE [LARGE SCALE GENOMIC DNA]</scope>
    <source>
        <strain evidence="9">RSMAS</strain>
        <tissue evidence="9">Whole animal</tissue>
    </source>
</reference>
<dbReference type="OrthoDB" id="6618793at2759"/>
<dbReference type="Proteomes" id="UP000275408">
    <property type="component" value="Unassembled WGS sequence"/>
</dbReference>
<dbReference type="AlphaFoldDB" id="A0A3M6U350"/>
<evidence type="ECO:0000256" key="6">
    <source>
        <dbReference type="ARBA" id="ARBA00023274"/>
    </source>
</evidence>
<dbReference type="PANTHER" id="PTHR33618">
    <property type="entry name" value="39S RIBOSOMAL PROTEIN L53, MITOCHONDRIAL"/>
    <property type="match status" value="1"/>
</dbReference>
<gene>
    <name evidence="9" type="ORF">pdam_00002686</name>
</gene>